<feature type="compositionally biased region" description="Acidic residues" evidence="1">
    <location>
        <begin position="156"/>
        <end position="165"/>
    </location>
</feature>
<evidence type="ECO:0000313" key="3">
    <source>
        <dbReference type="Proteomes" id="UP000183809"/>
    </source>
</evidence>
<keyword evidence="3" id="KW-1185">Reference proteome</keyword>
<evidence type="ECO:0000313" key="2">
    <source>
        <dbReference type="EMBL" id="OJD28952.1"/>
    </source>
</evidence>
<proteinExistence type="predicted"/>
<feature type="region of interest" description="Disordered" evidence="1">
    <location>
        <begin position="1"/>
        <end position="99"/>
    </location>
</feature>
<dbReference type="EMBL" id="MNUE01000101">
    <property type="protein sequence ID" value="OJD28952.1"/>
    <property type="molecule type" value="Genomic_DNA"/>
</dbReference>
<evidence type="ECO:0000256" key="1">
    <source>
        <dbReference type="SAM" id="MobiDB-lite"/>
    </source>
</evidence>
<name>A0A1J9QKE1_9PEZI</name>
<dbReference type="GeneID" id="31010396"/>
<organism evidence="2 3">
    <name type="scientific">Diplodia corticola</name>
    <dbReference type="NCBI Taxonomy" id="236234"/>
    <lineage>
        <taxon>Eukaryota</taxon>
        <taxon>Fungi</taxon>
        <taxon>Dikarya</taxon>
        <taxon>Ascomycota</taxon>
        <taxon>Pezizomycotina</taxon>
        <taxon>Dothideomycetes</taxon>
        <taxon>Dothideomycetes incertae sedis</taxon>
        <taxon>Botryosphaeriales</taxon>
        <taxon>Botryosphaeriaceae</taxon>
        <taxon>Diplodia</taxon>
    </lineage>
</organism>
<dbReference type="Proteomes" id="UP000183809">
    <property type="component" value="Unassembled WGS sequence"/>
</dbReference>
<reference evidence="2 3" key="1">
    <citation type="submission" date="2016-10" db="EMBL/GenBank/DDBJ databases">
        <title>Proteomics and genomics reveal pathogen-plant mechanisms compatible with a hemibiotrophic lifestyle of Diplodia corticola.</title>
        <authorList>
            <person name="Fernandes I."/>
            <person name="De Jonge R."/>
            <person name="Van De Peer Y."/>
            <person name="Devreese B."/>
            <person name="Alves A."/>
            <person name="Esteves A.C."/>
        </authorList>
    </citation>
    <scope>NUCLEOTIDE SEQUENCE [LARGE SCALE GENOMIC DNA]</scope>
    <source>
        <strain evidence="2 3">CBS 112549</strain>
    </source>
</reference>
<gene>
    <name evidence="2" type="ORF">BKCO1_1010008</name>
</gene>
<feature type="compositionally biased region" description="Polar residues" evidence="1">
    <location>
        <begin position="169"/>
        <end position="180"/>
    </location>
</feature>
<dbReference type="AlphaFoldDB" id="A0A1J9QKE1"/>
<feature type="compositionally biased region" description="Polar residues" evidence="1">
    <location>
        <begin position="58"/>
        <end position="71"/>
    </location>
</feature>
<dbReference type="RefSeq" id="XP_020125212.1">
    <property type="nucleotide sequence ID" value="XM_020270137.1"/>
</dbReference>
<feature type="compositionally biased region" description="Polar residues" evidence="1">
    <location>
        <begin position="29"/>
        <end position="47"/>
    </location>
</feature>
<comment type="caution">
    <text evidence="2">The sequence shown here is derived from an EMBL/GenBank/DDBJ whole genome shotgun (WGS) entry which is preliminary data.</text>
</comment>
<sequence>MFESFSFAAASRHPSSLDPDDYAYPDVSLSPTSSPMSEQSFPESSMSVAELSRRFGAQNITSDLSQPTSPFSLPAPWTEHDDWTSTSASSPTSSYFPDDALPDPTAIRSRRQAHTQLQCDAAHMRDISSLVKKMIESGDQCKLAPRNDSVVSSESSGDDADDEPYDLPRSNSSPAISQNLRYRRSGEVLSTAAVSKNIRFRRRHARKVTSHR</sequence>
<dbReference type="OrthoDB" id="3910171at2759"/>
<feature type="compositionally biased region" description="Low complexity" evidence="1">
    <location>
        <begin position="84"/>
        <end position="94"/>
    </location>
</feature>
<accession>A0A1J9QKE1</accession>
<feature type="region of interest" description="Disordered" evidence="1">
    <location>
        <begin position="142"/>
        <end position="180"/>
    </location>
</feature>
<protein>
    <submittedName>
        <fullName evidence="2">Uncharacterized protein</fullName>
    </submittedName>
</protein>